<organism evidence="10 11">
    <name type="scientific">Microctonus aethiopoides</name>
    <dbReference type="NCBI Taxonomy" id="144406"/>
    <lineage>
        <taxon>Eukaryota</taxon>
        <taxon>Metazoa</taxon>
        <taxon>Ecdysozoa</taxon>
        <taxon>Arthropoda</taxon>
        <taxon>Hexapoda</taxon>
        <taxon>Insecta</taxon>
        <taxon>Pterygota</taxon>
        <taxon>Neoptera</taxon>
        <taxon>Endopterygota</taxon>
        <taxon>Hymenoptera</taxon>
        <taxon>Apocrita</taxon>
        <taxon>Ichneumonoidea</taxon>
        <taxon>Braconidae</taxon>
        <taxon>Euphorinae</taxon>
        <taxon>Microctonus</taxon>
    </lineage>
</organism>
<dbReference type="SMART" id="SM00408">
    <property type="entry name" value="IGc2"/>
    <property type="match status" value="5"/>
</dbReference>
<evidence type="ECO:0000256" key="5">
    <source>
        <dbReference type="ARBA" id="ARBA00023157"/>
    </source>
</evidence>
<evidence type="ECO:0000313" key="10">
    <source>
        <dbReference type="EMBL" id="KAK0164598.1"/>
    </source>
</evidence>
<dbReference type="SMART" id="SM00409">
    <property type="entry name" value="IG"/>
    <property type="match status" value="5"/>
</dbReference>
<dbReference type="InterPro" id="IPR013106">
    <property type="entry name" value="Ig_V-set"/>
</dbReference>
<evidence type="ECO:0000313" key="11">
    <source>
        <dbReference type="Proteomes" id="UP001168990"/>
    </source>
</evidence>
<dbReference type="PROSITE" id="PS50853">
    <property type="entry name" value="FN3"/>
    <property type="match status" value="1"/>
</dbReference>
<feature type="domain" description="Ig-like" evidence="8">
    <location>
        <begin position="236"/>
        <end position="331"/>
    </location>
</feature>
<evidence type="ECO:0000256" key="3">
    <source>
        <dbReference type="ARBA" id="ARBA00022989"/>
    </source>
</evidence>
<dbReference type="AlphaFoldDB" id="A0AA39F7W2"/>
<evidence type="ECO:0000256" key="6">
    <source>
        <dbReference type="SAM" id="MobiDB-lite"/>
    </source>
</evidence>
<sequence length="881" mass="97226">MTTMKMTTRPPVQAKAVLGGTAKLPCDINPPLLNDSAILVVWYKAPERSSDIIPIYSYDMRSKHSDKATHWKDEEYFKERAHFVTTIDPATLNIKRIEQRDEGEYICRVDFIGSPTRNSKIHLTIIIPPHKPNIVDEHGNTVTTVAGVYKEGSNMRLTCLVSGGRPAPTVRWWRGEMLIESRDEPDTDFPAVMRNILIVTELTRSDLHAVFTCQASNNNISQPVSASVAIEMHLRPLSVSILSSEHAPLSADRKYEINCMTVGSRPPANLSWYMEGKLLTNYTQKVSEDGNMTTSTLTFEPTREDHDKIITCRAENPNIKDGVEEGTWKLNVFFVPKIRLELGSKMNPDDIEEGDDVYFECKVRANPAAYKVIWQHNNVAIQNNAKKGIMVQQYDLALRKVDRSQAGNYTCVASNVEGDGYSNTVELKIMYKPICISEQKRIYGVARHEEARVVCQVEAYPPPNNFRWAFNNTEEMVDVSQDHYKNSTRHTQSVLTYKPVTEMDYGTVLCWASNTAGQQMSACIFHIIPAGKPEAPYNCTLMNQTTESLSVECTAGFDGGQPQNFLLEVYDQHSGVLQANVTSRESAAFTVQDLEPGRVLTMKLYAFNSKGRSEATKLEGFTLKVAEKQTGTQVPFEITPLLGVLIGVVAVLLLITIVILGALKVRSDRRAHRPGDLPLKKATAPSSEDLYDADDRNPDVVPTNKDSDYQLTGSTAGTPLAAQATPDEVSTTSLPAQQTNHLQGLTTYSHNDYTNYPTLPLTGEVTYAELCLARPTTLSTATDPKLSCLSGGGLNNIGGFGSGGGGGVLVGGKPYVKEATVYACIDHNARPPKIDQICQPTKGSTTGLLQDNNCITTNKQHHPREVVTVRTPLISTQESCV</sequence>
<feature type="domain" description="Ig-like" evidence="8">
    <location>
        <begin position="336"/>
        <end position="428"/>
    </location>
</feature>
<evidence type="ECO:0000256" key="4">
    <source>
        <dbReference type="ARBA" id="ARBA00023136"/>
    </source>
</evidence>
<dbReference type="CDD" id="cd00096">
    <property type="entry name" value="Ig"/>
    <property type="match status" value="1"/>
</dbReference>
<dbReference type="SUPFAM" id="SSF48726">
    <property type="entry name" value="Immunoglobulin"/>
    <property type="match status" value="5"/>
</dbReference>
<dbReference type="InterPro" id="IPR003598">
    <property type="entry name" value="Ig_sub2"/>
</dbReference>
<feature type="domain" description="Ig-like" evidence="8">
    <location>
        <begin position="10"/>
        <end position="124"/>
    </location>
</feature>
<dbReference type="InterPro" id="IPR007110">
    <property type="entry name" value="Ig-like_dom"/>
</dbReference>
<comment type="subcellular location">
    <subcellularLocation>
        <location evidence="1">Membrane</location>
        <topology evidence="1">Single-pass membrane protein</topology>
    </subcellularLocation>
</comment>
<keyword evidence="2 7" id="KW-0812">Transmembrane</keyword>
<dbReference type="Pfam" id="PF07686">
    <property type="entry name" value="V-set"/>
    <property type="match status" value="1"/>
</dbReference>
<evidence type="ECO:0000256" key="2">
    <source>
        <dbReference type="ARBA" id="ARBA00022692"/>
    </source>
</evidence>
<keyword evidence="5" id="KW-1015">Disulfide bond</keyword>
<evidence type="ECO:0000259" key="8">
    <source>
        <dbReference type="PROSITE" id="PS50835"/>
    </source>
</evidence>
<dbReference type="InterPro" id="IPR036116">
    <property type="entry name" value="FN3_sf"/>
</dbReference>
<proteinExistence type="predicted"/>
<dbReference type="EMBL" id="JAQQBS010001422">
    <property type="protein sequence ID" value="KAK0164598.1"/>
    <property type="molecule type" value="Genomic_DNA"/>
</dbReference>
<evidence type="ECO:0000259" key="9">
    <source>
        <dbReference type="PROSITE" id="PS50853"/>
    </source>
</evidence>
<reference evidence="10" key="2">
    <citation type="submission" date="2023-03" db="EMBL/GenBank/DDBJ databases">
        <authorList>
            <person name="Inwood S.N."/>
            <person name="Skelly J.G."/>
            <person name="Guhlin J."/>
            <person name="Harrop T.W.R."/>
            <person name="Goldson S.G."/>
            <person name="Dearden P.K."/>
        </authorList>
    </citation>
    <scope>NUCLEOTIDE SEQUENCE</scope>
    <source>
        <strain evidence="10">Irish</strain>
        <tissue evidence="10">Whole body</tissue>
    </source>
</reference>
<dbReference type="Pfam" id="PF13927">
    <property type="entry name" value="Ig_3"/>
    <property type="match status" value="3"/>
</dbReference>
<comment type="caution">
    <text evidence="10">The sequence shown here is derived from an EMBL/GenBank/DDBJ whole genome shotgun (WGS) entry which is preliminary data.</text>
</comment>
<dbReference type="InterPro" id="IPR003599">
    <property type="entry name" value="Ig_sub"/>
</dbReference>
<dbReference type="Pfam" id="PF08205">
    <property type="entry name" value="C2-set_2"/>
    <property type="match status" value="1"/>
</dbReference>
<dbReference type="PROSITE" id="PS50835">
    <property type="entry name" value="IG_LIKE"/>
    <property type="match status" value="5"/>
</dbReference>
<dbReference type="InterPro" id="IPR036179">
    <property type="entry name" value="Ig-like_dom_sf"/>
</dbReference>
<dbReference type="Proteomes" id="UP001168990">
    <property type="component" value="Unassembled WGS sequence"/>
</dbReference>
<feature type="domain" description="Fibronectin type-III" evidence="9">
    <location>
        <begin position="535"/>
        <end position="626"/>
    </location>
</feature>
<dbReference type="InterPro" id="IPR003961">
    <property type="entry name" value="FN3_dom"/>
</dbReference>
<name>A0AA39F7W2_9HYME</name>
<dbReference type="CDD" id="cd00063">
    <property type="entry name" value="FN3"/>
    <property type="match status" value="1"/>
</dbReference>
<evidence type="ECO:0000256" key="7">
    <source>
        <dbReference type="SAM" id="Phobius"/>
    </source>
</evidence>
<dbReference type="InterPro" id="IPR013162">
    <property type="entry name" value="CD80_C2-set"/>
</dbReference>
<dbReference type="GO" id="GO:0016020">
    <property type="term" value="C:membrane"/>
    <property type="evidence" value="ECO:0007669"/>
    <property type="project" value="UniProtKB-SubCell"/>
</dbReference>
<protein>
    <recommendedName>
        <fullName evidence="12">Nephrin/kirre</fullName>
    </recommendedName>
</protein>
<dbReference type="PANTHER" id="PTHR23278">
    <property type="entry name" value="SIDESTEP PROTEIN"/>
    <property type="match status" value="1"/>
</dbReference>
<dbReference type="InterPro" id="IPR013783">
    <property type="entry name" value="Ig-like_fold"/>
</dbReference>
<evidence type="ECO:0008006" key="12">
    <source>
        <dbReference type="Google" id="ProtNLM"/>
    </source>
</evidence>
<gene>
    <name evidence="10" type="ORF">PV328_003209</name>
</gene>
<reference evidence="10" key="1">
    <citation type="journal article" date="2023" name="bioRxiv">
        <title>Scaffold-level genome assemblies of two parasitoid biocontrol wasps reveal the parthenogenesis mechanism and an associated novel virus.</title>
        <authorList>
            <person name="Inwood S."/>
            <person name="Skelly J."/>
            <person name="Guhlin J."/>
            <person name="Harrop T."/>
            <person name="Goldson S."/>
            <person name="Dearden P."/>
        </authorList>
    </citation>
    <scope>NUCLEOTIDE SEQUENCE</scope>
    <source>
        <strain evidence="10">Irish</strain>
        <tissue evidence="10">Whole body</tissue>
    </source>
</reference>
<keyword evidence="3 7" id="KW-1133">Transmembrane helix</keyword>
<keyword evidence="11" id="KW-1185">Reference proteome</keyword>
<keyword evidence="4 7" id="KW-0472">Membrane</keyword>
<dbReference type="Gene3D" id="2.60.40.10">
    <property type="entry name" value="Immunoglobulins"/>
    <property type="match status" value="6"/>
</dbReference>
<dbReference type="SUPFAM" id="SSF49265">
    <property type="entry name" value="Fibronectin type III"/>
    <property type="match status" value="1"/>
</dbReference>
<accession>A0AA39F7W2</accession>
<dbReference type="Pfam" id="PF00041">
    <property type="entry name" value="fn3"/>
    <property type="match status" value="1"/>
</dbReference>
<feature type="region of interest" description="Disordered" evidence="6">
    <location>
        <begin position="672"/>
        <end position="734"/>
    </location>
</feature>
<dbReference type="PANTHER" id="PTHR23278:SF19">
    <property type="entry name" value="OBSCURIN"/>
    <property type="match status" value="1"/>
</dbReference>
<feature type="transmembrane region" description="Helical" evidence="7">
    <location>
        <begin position="641"/>
        <end position="663"/>
    </location>
</feature>
<feature type="domain" description="Ig-like" evidence="8">
    <location>
        <begin position="433"/>
        <end position="521"/>
    </location>
</feature>
<evidence type="ECO:0000256" key="1">
    <source>
        <dbReference type="ARBA" id="ARBA00004167"/>
    </source>
</evidence>
<feature type="domain" description="Ig-like" evidence="8">
    <location>
        <begin position="132"/>
        <end position="229"/>
    </location>
</feature>